<dbReference type="Gene3D" id="1.50.10.10">
    <property type="match status" value="1"/>
</dbReference>
<name>A0A927H712_9BACL</name>
<dbReference type="EMBL" id="JACXIY010000017">
    <property type="protein sequence ID" value="MBD2870062.1"/>
    <property type="molecule type" value="Genomic_DNA"/>
</dbReference>
<dbReference type="GO" id="GO:0000272">
    <property type="term" value="P:polysaccharide catabolic process"/>
    <property type="evidence" value="ECO:0007669"/>
    <property type="project" value="TreeGrafter"/>
</dbReference>
<feature type="binding site" evidence="4">
    <location>
        <position position="236"/>
    </location>
    <ligand>
        <name>substrate</name>
    </ligand>
</feature>
<dbReference type="InterPro" id="IPR008928">
    <property type="entry name" value="6-hairpin_glycosidase_sf"/>
</dbReference>
<keyword evidence="6" id="KW-1185">Reference proteome</keyword>
<dbReference type="SUPFAM" id="SSF48208">
    <property type="entry name" value="Six-hairpin glycosidases"/>
    <property type="match status" value="1"/>
</dbReference>
<evidence type="ECO:0000256" key="1">
    <source>
        <dbReference type="ARBA" id="ARBA00022801"/>
    </source>
</evidence>
<dbReference type="RefSeq" id="WP_190862663.1">
    <property type="nucleotide sequence ID" value="NZ_JACXIY010000017.1"/>
</dbReference>
<feature type="binding site" evidence="4">
    <location>
        <position position="160"/>
    </location>
    <ligand>
        <name>substrate</name>
    </ligand>
</feature>
<proteinExistence type="inferred from homology"/>
<dbReference type="PANTHER" id="PTHR36845:SF1">
    <property type="entry name" value="HYDROLASE, PUTATIVE (AFU_ORTHOLOGUE AFUA_7G05090)-RELATED"/>
    <property type="match status" value="1"/>
</dbReference>
<dbReference type="InterPro" id="IPR010905">
    <property type="entry name" value="Glyco_hydro_88"/>
</dbReference>
<accession>A0A927H712</accession>
<comment type="caution">
    <text evidence="5">The sequence shown here is derived from an EMBL/GenBank/DDBJ whole genome shotgun (WGS) entry which is preliminary data.</text>
</comment>
<feature type="active site" description="Proton donor" evidence="3">
    <location>
        <position position="160"/>
    </location>
</feature>
<comment type="similarity">
    <text evidence="2">Belongs to the glycosyl hydrolase 88 family.</text>
</comment>
<dbReference type="Pfam" id="PF07470">
    <property type="entry name" value="Glyco_hydro_88"/>
    <property type="match status" value="1"/>
</dbReference>
<sequence>MKIQELTPTDLEGLWTKIENKVNRMMEQIGDKIPHVAKADGVYDHTRSDAWTSGFWPGILWLMHDVTGKEHYKTAAWDWDRRIEENFIRASNLHHDVGFQFLPTAVIKYKLTGDADARRIGLEAANFLAGRFNLAGKFIRAWNNGVRAWHEGNTGWSIIDCMMNLPLLMWASEELDDPRFSHIALAHAEMALTNFIREDGSVRHICCFNPITGEFSHELGGQGFAPGSAWSRGTAWALYGFSTMYRLTGHARFLDASKRVADFFLASVEVDLIPLWDFRVDDRGKAPRDSSAAAIAASGLIDLSKHVPESDSSLYLGAAKRIMQSLTQHYATWEQPGHEAILLHGTGNLPQGQNIDVSLIYGDYYYVEAAAKLKGWGNAIF</sequence>
<feature type="binding site" evidence="4">
    <location>
        <position position="232"/>
    </location>
    <ligand>
        <name>substrate</name>
    </ligand>
</feature>
<dbReference type="InterPro" id="IPR052369">
    <property type="entry name" value="UG_Glycosaminoglycan_Hydrolase"/>
</dbReference>
<dbReference type="GO" id="GO:0052757">
    <property type="term" value="F:chondroitin hydrolase activity"/>
    <property type="evidence" value="ECO:0007669"/>
    <property type="project" value="TreeGrafter"/>
</dbReference>
<feature type="active site" description="Nucleophile" evidence="3">
    <location>
        <position position="96"/>
    </location>
</feature>
<keyword evidence="1 5" id="KW-0378">Hydrolase</keyword>
<gene>
    <name evidence="5" type="ORF">IDH41_15845</name>
</gene>
<dbReference type="AlphaFoldDB" id="A0A927H712"/>
<evidence type="ECO:0000313" key="6">
    <source>
        <dbReference type="Proteomes" id="UP000632125"/>
    </source>
</evidence>
<reference evidence="5" key="1">
    <citation type="submission" date="2020-09" db="EMBL/GenBank/DDBJ databases">
        <title>A novel bacterium of genus Paenibacillus, isolated from South China Sea.</title>
        <authorList>
            <person name="Huang H."/>
            <person name="Mo K."/>
            <person name="Hu Y."/>
        </authorList>
    </citation>
    <scope>NUCLEOTIDE SEQUENCE</scope>
    <source>
        <strain evidence="5">IB182493</strain>
    </source>
</reference>
<dbReference type="InterPro" id="IPR012341">
    <property type="entry name" value="6hp_glycosidase-like_sf"/>
</dbReference>
<protein>
    <submittedName>
        <fullName evidence="5">Glycoside hydrolase family 88 protein</fullName>
    </submittedName>
</protein>
<dbReference type="PANTHER" id="PTHR36845">
    <property type="entry name" value="HYDROLASE, PUTATIVE (AFU_ORTHOLOGUE AFUA_7G05090)-RELATED"/>
    <property type="match status" value="1"/>
</dbReference>
<evidence type="ECO:0000256" key="4">
    <source>
        <dbReference type="PIRSR" id="PIRSR610905-2"/>
    </source>
</evidence>
<feature type="binding site" evidence="4">
    <location>
        <position position="96"/>
    </location>
    <ligand>
        <name>substrate</name>
    </ligand>
</feature>
<evidence type="ECO:0000313" key="5">
    <source>
        <dbReference type="EMBL" id="MBD2870062.1"/>
    </source>
</evidence>
<dbReference type="Proteomes" id="UP000632125">
    <property type="component" value="Unassembled WGS sequence"/>
</dbReference>
<evidence type="ECO:0000256" key="3">
    <source>
        <dbReference type="PIRSR" id="PIRSR610905-1"/>
    </source>
</evidence>
<evidence type="ECO:0000256" key="2">
    <source>
        <dbReference type="ARBA" id="ARBA00038358"/>
    </source>
</evidence>
<organism evidence="5 6">
    <name type="scientific">Paenibacillus arenilitoris</name>
    <dbReference type="NCBI Taxonomy" id="2772299"/>
    <lineage>
        <taxon>Bacteria</taxon>
        <taxon>Bacillati</taxon>
        <taxon>Bacillota</taxon>
        <taxon>Bacilli</taxon>
        <taxon>Bacillales</taxon>
        <taxon>Paenibacillaceae</taxon>
        <taxon>Paenibacillus</taxon>
    </lineage>
</organism>